<dbReference type="PROSITE" id="PS51094">
    <property type="entry name" value="PTS_EIIA_TYPE_2"/>
    <property type="match status" value="1"/>
</dbReference>
<evidence type="ECO:0000256" key="3">
    <source>
        <dbReference type="ARBA" id="ARBA00023015"/>
    </source>
</evidence>
<dbReference type="SUPFAM" id="SSF55804">
    <property type="entry name" value="Phoshotransferase/anion transport protein"/>
    <property type="match status" value="1"/>
</dbReference>
<evidence type="ECO:0000313" key="9">
    <source>
        <dbReference type="EMBL" id="BBN97958.1"/>
    </source>
</evidence>
<keyword evidence="2" id="KW-0677">Repeat</keyword>
<evidence type="ECO:0000256" key="1">
    <source>
        <dbReference type="ARBA" id="ARBA00022679"/>
    </source>
</evidence>
<accession>A0A5K7WZB0</accession>
<keyword evidence="4" id="KW-0010">Activator</keyword>
<name>A0A5K7WZB0_9BACL</name>
<dbReference type="Pfam" id="PF05043">
    <property type="entry name" value="Mga"/>
    <property type="match status" value="1"/>
</dbReference>
<dbReference type="PANTHER" id="PTHR30185">
    <property type="entry name" value="CRYPTIC BETA-GLUCOSIDE BGL OPERON ANTITERMINATOR"/>
    <property type="match status" value="1"/>
</dbReference>
<evidence type="ECO:0000313" key="10">
    <source>
        <dbReference type="Proteomes" id="UP000326951"/>
    </source>
</evidence>
<evidence type="ECO:0000256" key="4">
    <source>
        <dbReference type="ARBA" id="ARBA00023159"/>
    </source>
</evidence>
<dbReference type="Pfam" id="PF00874">
    <property type="entry name" value="PRD"/>
    <property type="match status" value="1"/>
</dbReference>
<evidence type="ECO:0000259" key="8">
    <source>
        <dbReference type="PROSITE" id="PS51372"/>
    </source>
</evidence>
<dbReference type="EMBL" id="AP021853">
    <property type="protein sequence ID" value="BBN97958.1"/>
    <property type="molecule type" value="Genomic_DNA"/>
</dbReference>
<protein>
    <submittedName>
        <fullName evidence="9">Transcription antiterminator BglG</fullName>
    </submittedName>
</protein>
<dbReference type="InterPro" id="IPR036095">
    <property type="entry name" value="PTS_EIIB-like_sf"/>
</dbReference>
<dbReference type="SUPFAM" id="SSF63520">
    <property type="entry name" value="PTS-regulatory domain, PRD"/>
    <property type="match status" value="1"/>
</dbReference>
<evidence type="ECO:0000259" key="6">
    <source>
        <dbReference type="PROSITE" id="PS51094"/>
    </source>
</evidence>
<dbReference type="InterPro" id="IPR007737">
    <property type="entry name" value="Mga_HTH"/>
</dbReference>
<evidence type="ECO:0000256" key="2">
    <source>
        <dbReference type="ARBA" id="ARBA00022737"/>
    </source>
</evidence>
<dbReference type="AlphaFoldDB" id="A0A5K7WZB0"/>
<dbReference type="PROSITE" id="PS51099">
    <property type="entry name" value="PTS_EIIB_TYPE_2"/>
    <property type="match status" value="1"/>
</dbReference>
<dbReference type="SUPFAM" id="SSF52794">
    <property type="entry name" value="PTS system IIB component-like"/>
    <property type="match status" value="1"/>
</dbReference>
<dbReference type="Gene3D" id="1.10.10.10">
    <property type="entry name" value="Winged helix-like DNA-binding domain superfamily/Winged helix DNA-binding domain"/>
    <property type="match status" value="2"/>
</dbReference>
<dbReference type="GO" id="GO:0008982">
    <property type="term" value="F:protein-N(PI)-phosphohistidine-sugar phosphotransferase activity"/>
    <property type="evidence" value="ECO:0007669"/>
    <property type="project" value="InterPro"/>
</dbReference>
<dbReference type="GO" id="GO:0009401">
    <property type="term" value="P:phosphoenolpyruvate-dependent sugar phosphotransferase system"/>
    <property type="evidence" value="ECO:0007669"/>
    <property type="project" value="InterPro"/>
</dbReference>
<dbReference type="InterPro" id="IPR011608">
    <property type="entry name" value="PRD"/>
</dbReference>
<dbReference type="PROSITE" id="PS51372">
    <property type="entry name" value="PRD_2"/>
    <property type="match status" value="1"/>
</dbReference>
<dbReference type="InterPro" id="IPR036634">
    <property type="entry name" value="PRD_sf"/>
</dbReference>
<dbReference type="InterPro" id="IPR002178">
    <property type="entry name" value="PTS_EIIA_type-2_dom"/>
</dbReference>
<keyword evidence="3" id="KW-0805">Transcription regulation</keyword>
<feature type="domain" description="PTS EIIB type-2" evidence="7">
    <location>
        <begin position="428"/>
        <end position="517"/>
    </location>
</feature>
<dbReference type="Proteomes" id="UP000326951">
    <property type="component" value="Chromosome"/>
</dbReference>
<dbReference type="CDD" id="cd05568">
    <property type="entry name" value="PTS_IIB_bgl_like"/>
    <property type="match status" value="1"/>
</dbReference>
<dbReference type="Gene3D" id="1.10.1790.10">
    <property type="entry name" value="PRD domain"/>
    <property type="match status" value="1"/>
</dbReference>
<feature type="domain" description="PTS EIIA type-2" evidence="6">
    <location>
        <begin position="564"/>
        <end position="707"/>
    </location>
</feature>
<gene>
    <name evidence="9" type="ORF">St703_06630</name>
</gene>
<dbReference type="GO" id="GO:0006355">
    <property type="term" value="P:regulation of DNA-templated transcription"/>
    <property type="evidence" value="ECO:0007669"/>
    <property type="project" value="InterPro"/>
</dbReference>
<dbReference type="InterPro" id="IPR050661">
    <property type="entry name" value="BglG_antiterminators"/>
</dbReference>
<evidence type="ECO:0000259" key="7">
    <source>
        <dbReference type="PROSITE" id="PS51099"/>
    </source>
</evidence>
<reference evidence="9 10" key="1">
    <citation type="submission" date="2019-09" db="EMBL/GenBank/DDBJ databases">
        <title>Complete genome sequence of Sporolactobacillus terrae 70-3.</title>
        <authorList>
            <person name="Tanaka N."/>
            <person name="Shiwa Y."/>
            <person name="Fujita N."/>
            <person name="Tanasupawat S."/>
        </authorList>
    </citation>
    <scope>NUCLEOTIDE SEQUENCE [LARGE SCALE GENOMIC DNA]</scope>
    <source>
        <strain evidence="9 10">70-3</strain>
    </source>
</reference>
<dbReference type="InterPro" id="IPR013011">
    <property type="entry name" value="PTS_EIIB_2"/>
</dbReference>
<keyword evidence="1" id="KW-0808">Transferase</keyword>
<keyword evidence="5" id="KW-0804">Transcription</keyword>
<organism evidence="9 10">
    <name type="scientific">Sporolactobacillus terrae</name>
    <dbReference type="NCBI Taxonomy" id="269673"/>
    <lineage>
        <taxon>Bacteria</taxon>
        <taxon>Bacillati</taxon>
        <taxon>Bacillota</taxon>
        <taxon>Bacilli</taxon>
        <taxon>Bacillales</taxon>
        <taxon>Sporolactobacillaceae</taxon>
        <taxon>Sporolactobacillus</taxon>
    </lineage>
</organism>
<dbReference type="PANTHER" id="PTHR30185:SF9">
    <property type="entry name" value="MANNITOL-SPECIFIC PHOSPHOTRANSFERASE ENZYME IIA COMPONENT"/>
    <property type="match status" value="1"/>
</dbReference>
<dbReference type="Pfam" id="PF00359">
    <property type="entry name" value="PTS_EIIA_2"/>
    <property type="match status" value="1"/>
</dbReference>
<dbReference type="CDD" id="cd00211">
    <property type="entry name" value="PTS_IIA_fru"/>
    <property type="match status" value="1"/>
</dbReference>
<dbReference type="InterPro" id="IPR016152">
    <property type="entry name" value="PTrfase/Anion_transptr"/>
</dbReference>
<sequence length="710" mass="81177">MRTKRGEKGLSKNVSANKKELVLHYLLDHEGYLSTQAITQKFKISPRTLYYIFDAINHDLMKQDLEPIQNVRRAGYYLKRNTKLKLRENPHADPEPIINFSKDERCIIDPFLCLISTKKVTVDQLAEVQNVSRNTVLSDIQWVRKKLEKYKLTLTSTTSKGYNVSGNEADIRWWFYELIENHLAFFKQLKKNTTALMVEEFVKLERNVTVTFEWIEDVERLTGKHFSDDTLHVLTFFIPFVMSRLANGNVMSSAECYEANVLRNDPEYPMIHQLFNRYGRNAAHYEGDVFYLEALLLSSQINYISSESNDAPQRFIGLENEVEEVIKRFQYISGMRFENTEELKKNLYLHLLACYYRVKYGVNYKNRWLKQIKKNYSDVFSFTKFSIVSFADFCERPISEDEIALISLYFGAEIDRLNRNKGDTAPAHKVLLVCSSGVGTASILKQKLQSMFPFVSFEGPITERAYMKRSEVKESIVISTISLPIKNKKVMLVHALPDQHDLKILSDALVPFDMGCNQLVASILDVVCDYAKVTDFAGLEEGLIQLFSNPDRDAKGGYQPMLSELLTRDTVQVAQNQGMNWKQAIQKSAEPLLKKGKVTSQYIDAMIEVVNQHGPFINIGKGVALAHARPDKGVNHLSMSLLKLDKPVDLVDQNHPVTLFFTLAAVDNTAHLKALSELASLLGEATTLEQLLKAQTKEDLLSIIEEEEKK</sequence>
<evidence type="ECO:0000256" key="5">
    <source>
        <dbReference type="ARBA" id="ARBA00023163"/>
    </source>
</evidence>
<feature type="domain" description="PRD" evidence="8">
    <location>
        <begin position="313"/>
        <end position="420"/>
    </location>
</feature>
<dbReference type="InterPro" id="IPR036388">
    <property type="entry name" value="WH-like_DNA-bd_sf"/>
</dbReference>
<dbReference type="Gene3D" id="3.40.930.10">
    <property type="entry name" value="Mannitol-specific EII, Chain A"/>
    <property type="match status" value="1"/>
</dbReference>
<proteinExistence type="predicted"/>